<protein>
    <recommendedName>
        <fullName evidence="4">DNA repair protein MmcB-related protein</fullName>
    </recommendedName>
</protein>
<feature type="compositionally biased region" description="Polar residues" evidence="1">
    <location>
        <begin position="180"/>
        <end position="189"/>
    </location>
</feature>
<dbReference type="Proteomes" id="UP000068382">
    <property type="component" value="Unassembled WGS sequence"/>
</dbReference>
<feature type="region of interest" description="Disordered" evidence="1">
    <location>
        <begin position="163"/>
        <end position="189"/>
    </location>
</feature>
<reference evidence="2 3" key="1">
    <citation type="submission" date="2015-12" db="EMBL/GenBank/DDBJ databases">
        <title>Genome sequence of the marine Rhodobacteraceae strain O3.65, Candidatus Tritonibacter horizontis.</title>
        <authorList>
            <person name="Poehlein A."/>
            <person name="Giebel H.A."/>
            <person name="Voget S."/>
            <person name="Brinkhoff T."/>
        </authorList>
    </citation>
    <scope>NUCLEOTIDE SEQUENCE [LARGE SCALE GENOMIC DNA]</scope>
    <source>
        <strain evidence="2 3">O3.65</strain>
    </source>
</reference>
<organism evidence="2 3">
    <name type="scientific">Tritonibacter horizontis</name>
    <dbReference type="NCBI Taxonomy" id="1768241"/>
    <lineage>
        <taxon>Bacteria</taxon>
        <taxon>Pseudomonadati</taxon>
        <taxon>Pseudomonadota</taxon>
        <taxon>Alphaproteobacteria</taxon>
        <taxon>Rhodobacterales</taxon>
        <taxon>Paracoccaceae</taxon>
        <taxon>Tritonibacter</taxon>
    </lineage>
</organism>
<accession>A0A132BUQ8</accession>
<dbReference type="InterPro" id="IPR011335">
    <property type="entry name" value="Restrct_endonuc-II-like"/>
</dbReference>
<evidence type="ECO:0008006" key="4">
    <source>
        <dbReference type="Google" id="ProtNLM"/>
    </source>
</evidence>
<sequence>MIQFDPEKNEFADECDPDASLRADGSGPVLQPGQRLARGVARYLRSIGFASVEEFVPDRGLRVDVMALGPKGELWVIECKSSRADFQSDGKWHHYLGWCDRYFWAVDMAFPTELLPEETGLILADAYDAEVVRMAPEDKLPPARRKKLIQKFAMDAARRLQQMRDPRPGRDGLLFDGGAAQTQVQTGSD</sequence>
<dbReference type="InterPro" id="IPR009394">
    <property type="entry name" value="MmcB-like"/>
</dbReference>
<dbReference type="AlphaFoldDB" id="A0A132BUQ8"/>
<proteinExistence type="predicted"/>
<evidence type="ECO:0000313" key="2">
    <source>
        <dbReference type="EMBL" id="KUP92093.1"/>
    </source>
</evidence>
<keyword evidence="3" id="KW-1185">Reference proteome</keyword>
<dbReference type="Pfam" id="PF06319">
    <property type="entry name" value="MmcB-like"/>
    <property type="match status" value="1"/>
</dbReference>
<dbReference type="SUPFAM" id="SSF52980">
    <property type="entry name" value="Restriction endonuclease-like"/>
    <property type="match status" value="1"/>
</dbReference>
<dbReference type="PATRIC" id="fig|1768241.3.peg.3253"/>
<evidence type="ECO:0000256" key="1">
    <source>
        <dbReference type="SAM" id="MobiDB-lite"/>
    </source>
</evidence>
<dbReference type="OrthoDB" id="5194526at2"/>
<gene>
    <name evidence="2" type="ORF">TRIHO_31120</name>
</gene>
<dbReference type="EMBL" id="LPUY01000079">
    <property type="protein sequence ID" value="KUP92093.1"/>
    <property type="molecule type" value="Genomic_DNA"/>
</dbReference>
<evidence type="ECO:0000313" key="3">
    <source>
        <dbReference type="Proteomes" id="UP000068382"/>
    </source>
</evidence>
<comment type="caution">
    <text evidence="2">The sequence shown here is derived from an EMBL/GenBank/DDBJ whole genome shotgun (WGS) entry which is preliminary data.</text>
</comment>
<name>A0A132BUQ8_9RHOB</name>